<dbReference type="OrthoDB" id="56459at2759"/>
<feature type="signal peptide" evidence="1">
    <location>
        <begin position="1"/>
        <end position="31"/>
    </location>
</feature>
<dbReference type="Proteomes" id="UP001153069">
    <property type="component" value="Unassembled WGS sequence"/>
</dbReference>
<dbReference type="EMBL" id="CAICTM010000252">
    <property type="protein sequence ID" value="CAB9506079.1"/>
    <property type="molecule type" value="Genomic_DNA"/>
</dbReference>
<evidence type="ECO:0000256" key="1">
    <source>
        <dbReference type="SAM" id="SignalP"/>
    </source>
</evidence>
<feature type="chain" id="PRO_5040158817" evidence="1">
    <location>
        <begin position="32"/>
        <end position="580"/>
    </location>
</feature>
<accession>A0A9N8DP20</accession>
<keyword evidence="1" id="KW-0732">Signal</keyword>
<gene>
    <name evidence="2" type="ORF">SEMRO_253_G099870.1</name>
</gene>
<organism evidence="2 3">
    <name type="scientific">Seminavis robusta</name>
    <dbReference type="NCBI Taxonomy" id="568900"/>
    <lineage>
        <taxon>Eukaryota</taxon>
        <taxon>Sar</taxon>
        <taxon>Stramenopiles</taxon>
        <taxon>Ochrophyta</taxon>
        <taxon>Bacillariophyta</taxon>
        <taxon>Bacillariophyceae</taxon>
        <taxon>Bacillariophycidae</taxon>
        <taxon>Naviculales</taxon>
        <taxon>Naviculaceae</taxon>
        <taxon>Seminavis</taxon>
    </lineage>
</organism>
<sequence>MVLRRRPLSLGRIVVPFLLLVVASLHPDALASAVPINDDVTDSSRDHDGSDIHKFLIELLTPWLEDEKDEDWKPLLHQIDAETLHQTMENLGNKLFTSSVSQASDDRLRGRRSLIRDWTPCGSVMNVFTEEQLADMVTDEIAGILTPTVSGTINFVLRRALFPRIRHGVKIWKVCGRCSDFGPLKGKGISCREEDYGYEALQSGILIAPMQENKDNGSLSILPQTRPINVQIPAGVIVPSLEDLKQIQVMVGVFSTAMSGFFTIMPDKFGYAESNDYFRSLLIRQPVVTSIVPLIWKAEQMVAQESNCTAATADAFSLTGYSEAGNDVVSLGEALHRMYEDSGIITDSGSSVISVNSGGGPMRLSSVVISDYVRDQNDGNGGDSNDPIRFALWRLAGSLSTTVENVANFNQSQDMLVDAAERGRFVRGDRTFHLDYRNVFEQGINAETKNHLLNADLVQAVEEAIARGEKEPCVTNVNSKIDKLCKALQDQDVAHVVEQAPYPVAICHSNQDKHVSIDNMPDSSLNPNIELYPAFGGHGVAMGPCIAHILFRMFTWGSRLWSYDYGRDKTIAGGCDAGTP</sequence>
<evidence type="ECO:0000313" key="2">
    <source>
        <dbReference type="EMBL" id="CAB9506079.1"/>
    </source>
</evidence>
<proteinExistence type="predicted"/>
<dbReference type="AlphaFoldDB" id="A0A9N8DP20"/>
<reference evidence="2" key="1">
    <citation type="submission" date="2020-06" db="EMBL/GenBank/DDBJ databases">
        <authorList>
            <consortium name="Plant Systems Biology data submission"/>
        </authorList>
    </citation>
    <scope>NUCLEOTIDE SEQUENCE</scope>
    <source>
        <strain evidence="2">D6</strain>
    </source>
</reference>
<name>A0A9N8DP20_9STRA</name>
<keyword evidence="3" id="KW-1185">Reference proteome</keyword>
<evidence type="ECO:0000313" key="3">
    <source>
        <dbReference type="Proteomes" id="UP001153069"/>
    </source>
</evidence>
<protein>
    <submittedName>
        <fullName evidence="2">Uncharacterized protein</fullName>
    </submittedName>
</protein>
<comment type="caution">
    <text evidence="2">The sequence shown here is derived from an EMBL/GenBank/DDBJ whole genome shotgun (WGS) entry which is preliminary data.</text>
</comment>